<gene>
    <name evidence="4" type="primary">LOC112290503</name>
    <name evidence="3" type="ORF">PHYPA_017013</name>
</gene>
<evidence type="ECO:0000313" key="3">
    <source>
        <dbReference type="EMBL" id="PNR42184.1"/>
    </source>
</evidence>
<feature type="region of interest" description="Disordered" evidence="1">
    <location>
        <begin position="222"/>
        <end position="276"/>
    </location>
</feature>
<accession>A0A2K1JKV0</accession>
<dbReference type="Gene3D" id="1.10.238.10">
    <property type="entry name" value="EF-hand"/>
    <property type="match status" value="1"/>
</dbReference>
<dbReference type="Gramene" id="Pp3c13_5390V3.1">
    <property type="protein sequence ID" value="Pp3c13_5390V3.1"/>
    <property type="gene ID" value="Pp3c13_5390"/>
</dbReference>
<feature type="compositionally biased region" description="Basic and acidic residues" evidence="1">
    <location>
        <begin position="143"/>
        <end position="162"/>
    </location>
</feature>
<dbReference type="PaxDb" id="3218-PP1S133_110V6.1"/>
<reference evidence="3 5" key="1">
    <citation type="journal article" date="2008" name="Science">
        <title>The Physcomitrella genome reveals evolutionary insights into the conquest of land by plants.</title>
        <authorList>
            <person name="Rensing S."/>
            <person name="Lang D."/>
            <person name="Zimmer A."/>
            <person name="Terry A."/>
            <person name="Salamov A."/>
            <person name="Shapiro H."/>
            <person name="Nishiyama T."/>
            <person name="Perroud P.-F."/>
            <person name="Lindquist E."/>
            <person name="Kamisugi Y."/>
            <person name="Tanahashi T."/>
            <person name="Sakakibara K."/>
            <person name="Fujita T."/>
            <person name="Oishi K."/>
            <person name="Shin-I T."/>
            <person name="Kuroki Y."/>
            <person name="Toyoda A."/>
            <person name="Suzuki Y."/>
            <person name="Hashimoto A."/>
            <person name="Yamaguchi K."/>
            <person name="Sugano A."/>
            <person name="Kohara Y."/>
            <person name="Fujiyama A."/>
            <person name="Anterola A."/>
            <person name="Aoki S."/>
            <person name="Ashton N."/>
            <person name="Barbazuk W.B."/>
            <person name="Barker E."/>
            <person name="Bennetzen J."/>
            <person name="Bezanilla M."/>
            <person name="Blankenship R."/>
            <person name="Cho S.H."/>
            <person name="Dutcher S."/>
            <person name="Estelle M."/>
            <person name="Fawcett J.A."/>
            <person name="Gundlach H."/>
            <person name="Hanada K."/>
            <person name="Heyl A."/>
            <person name="Hicks K.A."/>
            <person name="Hugh J."/>
            <person name="Lohr M."/>
            <person name="Mayer K."/>
            <person name="Melkozernov A."/>
            <person name="Murata T."/>
            <person name="Nelson D."/>
            <person name="Pils B."/>
            <person name="Prigge M."/>
            <person name="Reiss B."/>
            <person name="Renner T."/>
            <person name="Rombauts S."/>
            <person name="Rushton P."/>
            <person name="Sanderfoot A."/>
            <person name="Schween G."/>
            <person name="Shiu S.-H."/>
            <person name="Stueber K."/>
            <person name="Theodoulou F.L."/>
            <person name="Tu H."/>
            <person name="Van de Peer Y."/>
            <person name="Verrier P.J."/>
            <person name="Waters E."/>
            <person name="Wood A."/>
            <person name="Yang L."/>
            <person name="Cove D."/>
            <person name="Cuming A."/>
            <person name="Hasebe M."/>
            <person name="Lucas S."/>
            <person name="Mishler D.B."/>
            <person name="Reski R."/>
            <person name="Grigoriev I."/>
            <person name="Quatrano R.S."/>
            <person name="Boore J.L."/>
        </authorList>
    </citation>
    <scope>NUCLEOTIDE SEQUENCE [LARGE SCALE GENOMIC DNA]</scope>
    <source>
        <strain evidence="4 5">cv. Gransden 2004</strain>
    </source>
</reference>
<feature type="compositionally biased region" description="Acidic residues" evidence="1">
    <location>
        <begin position="163"/>
        <end position="182"/>
    </location>
</feature>
<feature type="compositionally biased region" description="Basic residues" evidence="1">
    <location>
        <begin position="227"/>
        <end position="238"/>
    </location>
</feature>
<dbReference type="Proteomes" id="UP000006727">
    <property type="component" value="Chromosome 13"/>
</dbReference>
<feature type="compositionally biased region" description="Acidic residues" evidence="1">
    <location>
        <begin position="25"/>
        <end position="60"/>
    </location>
</feature>
<feature type="region of interest" description="Disordered" evidence="1">
    <location>
        <begin position="1"/>
        <end position="66"/>
    </location>
</feature>
<dbReference type="AlphaFoldDB" id="A0A2K1JKV0"/>
<dbReference type="PROSITE" id="PS50222">
    <property type="entry name" value="EF_HAND_2"/>
    <property type="match status" value="1"/>
</dbReference>
<evidence type="ECO:0000313" key="5">
    <source>
        <dbReference type="Proteomes" id="UP000006727"/>
    </source>
</evidence>
<sequence length="353" mass="40097">MLATMSPQRRKHCNGKGELRRKEEEEAVDEVEEEEEEHEEEDEEEEEEEEDGDREEQEITEYEKQRLKTIERNKAMLASLQLPNLAASFAEATNQSAKAGKLEVPSNARSHSSRRRSERLKAVRGKRSAVGDDSGSSDNSDFESEKSDHSPSKKNRRDREYEPTDDEAGLSESEDEADEQETEVLREGTSSVMPDGVDEDDEQYALRQALALSMGASVEAADFAVSSKKHKKRNTAKKRAAESMGLDPEDDLEDDAPSKPNKGKTKRKTQKMGNKRHYTEEEVDALFPIFDDRGRGRLTVNDLERVSTAHDFTWSTEELLDMIHLFNRNQNGVLDLEDFRNVATRCNLIISKV</sequence>
<feature type="compositionally biased region" description="Basic residues" evidence="1">
    <location>
        <begin position="261"/>
        <end position="276"/>
    </location>
</feature>
<reference evidence="4" key="3">
    <citation type="submission" date="2020-12" db="UniProtKB">
        <authorList>
            <consortium name="EnsemblPlants"/>
        </authorList>
    </citation>
    <scope>IDENTIFICATION</scope>
</reference>
<evidence type="ECO:0000259" key="2">
    <source>
        <dbReference type="PROSITE" id="PS50222"/>
    </source>
</evidence>
<dbReference type="EnsemblPlants" id="Pp3c13_5390V3.2">
    <property type="protein sequence ID" value="Pp3c13_5390V3.2"/>
    <property type="gene ID" value="Pp3c13_5390"/>
</dbReference>
<dbReference type="InterPro" id="IPR002048">
    <property type="entry name" value="EF_hand_dom"/>
</dbReference>
<name>A0A2K1JKV0_PHYPA</name>
<dbReference type="SUPFAM" id="SSF47473">
    <property type="entry name" value="EF-hand"/>
    <property type="match status" value="1"/>
</dbReference>
<evidence type="ECO:0000256" key="1">
    <source>
        <dbReference type="SAM" id="MobiDB-lite"/>
    </source>
</evidence>
<feature type="compositionally biased region" description="Basic and acidic residues" evidence="1">
    <location>
        <begin position="15"/>
        <end position="24"/>
    </location>
</feature>
<reference evidence="3 5" key="2">
    <citation type="journal article" date="2018" name="Plant J.">
        <title>The Physcomitrella patens chromosome-scale assembly reveals moss genome structure and evolution.</title>
        <authorList>
            <person name="Lang D."/>
            <person name="Ullrich K.K."/>
            <person name="Murat F."/>
            <person name="Fuchs J."/>
            <person name="Jenkins J."/>
            <person name="Haas F.B."/>
            <person name="Piednoel M."/>
            <person name="Gundlach H."/>
            <person name="Van Bel M."/>
            <person name="Meyberg R."/>
            <person name="Vives C."/>
            <person name="Morata J."/>
            <person name="Symeonidi A."/>
            <person name="Hiss M."/>
            <person name="Muchero W."/>
            <person name="Kamisugi Y."/>
            <person name="Saleh O."/>
            <person name="Blanc G."/>
            <person name="Decker E.L."/>
            <person name="van Gessel N."/>
            <person name="Grimwood J."/>
            <person name="Hayes R.D."/>
            <person name="Graham S.W."/>
            <person name="Gunter L.E."/>
            <person name="McDaniel S.F."/>
            <person name="Hoernstein S.N.W."/>
            <person name="Larsson A."/>
            <person name="Li F.W."/>
            <person name="Perroud P.F."/>
            <person name="Phillips J."/>
            <person name="Ranjan P."/>
            <person name="Rokshar D.S."/>
            <person name="Rothfels C.J."/>
            <person name="Schneider L."/>
            <person name="Shu S."/>
            <person name="Stevenson D.W."/>
            <person name="Thummler F."/>
            <person name="Tillich M."/>
            <person name="Villarreal Aguilar J.C."/>
            <person name="Widiez T."/>
            <person name="Wong G.K."/>
            <person name="Wymore A."/>
            <person name="Zhang Y."/>
            <person name="Zimmer A.D."/>
            <person name="Quatrano R.S."/>
            <person name="Mayer K.F.X."/>
            <person name="Goodstein D."/>
            <person name="Casacuberta J.M."/>
            <person name="Vandepoele K."/>
            <person name="Reski R."/>
            <person name="Cuming A.C."/>
            <person name="Tuskan G.A."/>
            <person name="Maumus F."/>
            <person name="Salse J."/>
            <person name="Schmutz J."/>
            <person name="Rensing S.A."/>
        </authorList>
    </citation>
    <scope>NUCLEOTIDE SEQUENCE [LARGE SCALE GENOMIC DNA]</scope>
    <source>
        <strain evidence="4 5">cv. Gransden 2004</strain>
    </source>
</reference>
<organism evidence="3">
    <name type="scientific">Physcomitrium patens</name>
    <name type="common">Spreading-leaved earth moss</name>
    <name type="synonym">Physcomitrella patens</name>
    <dbReference type="NCBI Taxonomy" id="3218"/>
    <lineage>
        <taxon>Eukaryota</taxon>
        <taxon>Viridiplantae</taxon>
        <taxon>Streptophyta</taxon>
        <taxon>Embryophyta</taxon>
        <taxon>Bryophyta</taxon>
        <taxon>Bryophytina</taxon>
        <taxon>Bryopsida</taxon>
        <taxon>Funariidae</taxon>
        <taxon>Funariales</taxon>
        <taxon>Funariaceae</taxon>
        <taxon>Physcomitrium</taxon>
    </lineage>
</organism>
<dbReference type="RefSeq" id="XP_024392586.1">
    <property type="nucleotide sequence ID" value="XM_024536818.2"/>
</dbReference>
<dbReference type="OMA" id="INCNAIR"/>
<feature type="compositionally biased region" description="Basic residues" evidence="1">
    <location>
        <begin position="111"/>
        <end position="127"/>
    </location>
</feature>
<dbReference type="EnsemblPlants" id="Pp3c13_5390V3.1">
    <property type="protein sequence ID" value="Pp3c13_5390V3.1"/>
    <property type="gene ID" value="Pp3c13_5390"/>
</dbReference>
<dbReference type="InterPro" id="IPR011992">
    <property type="entry name" value="EF-hand-dom_pair"/>
</dbReference>
<keyword evidence="5" id="KW-1185">Reference proteome</keyword>
<feature type="domain" description="EF-hand" evidence="2">
    <location>
        <begin position="314"/>
        <end position="349"/>
    </location>
</feature>
<dbReference type="Gramene" id="Pp3c13_5390V3.2">
    <property type="protein sequence ID" value="Pp3c13_5390V3.2"/>
    <property type="gene ID" value="Pp3c13_5390"/>
</dbReference>
<dbReference type="OrthoDB" id="293868at2759"/>
<dbReference type="EMBL" id="ABEU02000013">
    <property type="protein sequence ID" value="PNR42184.1"/>
    <property type="molecule type" value="Genomic_DNA"/>
</dbReference>
<dbReference type="GO" id="GO:0005509">
    <property type="term" value="F:calcium ion binding"/>
    <property type="evidence" value="ECO:0007669"/>
    <property type="project" value="InterPro"/>
</dbReference>
<proteinExistence type="predicted"/>
<dbReference type="GeneID" id="112290503"/>
<feature type="region of interest" description="Disordered" evidence="1">
    <location>
        <begin position="92"/>
        <end position="205"/>
    </location>
</feature>
<evidence type="ECO:0000313" key="4">
    <source>
        <dbReference type="EnsemblPlants" id="Pp3c13_5390V3.1"/>
    </source>
</evidence>
<dbReference type="Pfam" id="PF13499">
    <property type="entry name" value="EF-hand_7"/>
    <property type="match status" value="1"/>
</dbReference>
<dbReference type="STRING" id="3218.A0A2K1JKV0"/>
<protein>
    <recommendedName>
        <fullName evidence="2">EF-hand domain-containing protein</fullName>
    </recommendedName>
</protein>